<keyword evidence="1 3" id="KW-0963">Cytoplasm</keyword>
<dbReference type="GO" id="GO:0003723">
    <property type="term" value="F:RNA binding"/>
    <property type="evidence" value="ECO:0007669"/>
    <property type="project" value="UniProtKB-UniRule"/>
</dbReference>
<dbReference type="RefSeq" id="WP_183971368.1">
    <property type="nucleotide sequence ID" value="NZ_JACIBY010000001.1"/>
</dbReference>
<dbReference type="GO" id="GO:0005829">
    <property type="term" value="C:cytosol"/>
    <property type="evidence" value="ECO:0007669"/>
    <property type="project" value="TreeGrafter"/>
</dbReference>
<comment type="function">
    <text evidence="3">Required for rescue of stalled ribosomes mediated by trans-translation. Binds to transfer-messenger RNA (tmRNA), required for stable association of tmRNA with ribosomes. tmRNA and SmpB together mimic tRNA shape, replacing the anticodon stem-loop with SmpB. tmRNA is encoded by the ssrA gene; the 2 termini fold to resemble tRNA(Ala) and it encodes a 'tag peptide', a short internal open reading frame. During trans-translation Ala-aminoacylated tmRNA acts like a tRNA, entering the A-site of stalled ribosomes, displacing the stalled mRNA. The ribosome then switches to translate the ORF on the tmRNA; the nascent peptide is terminated with the 'tag peptide' encoded by the tmRNA and targeted for degradation. The ribosome is freed to recommence translation, which seems to be the essential function of trans-translation.</text>
</comment>
<evidence type="ECO:0000256" key="1">
    <source>
        <dbReference type="ARBA" id="ARBA00022490"/>
    </source>
</evidence>
<evidence type="ECO:0000256" key="2">
    <source>
        <dbReference type="ARBA" id="ARBA00022884"/>
    </source>
</evidence>
<evidence type="ECO:0000256" key="3">
    <source>
        <dbReference type="HAMAP-Rule" id="MF_00023"/>
    </source>
</evidence>
<dbReference type="InterPro" id="IPR020081">
    <property type="entry name" value="SsrA-bd_prot_CS"/>
</dbReference>
<name>A0A7W6ENR9_9BACT</name>
<dbReference type="Gene3D" id="2.40.280.10">
    <property type="match status" value="1"/>
</dbReference>
<dbReference type="PANTHER" id="PTHR30308:SF2">
    <property type="entry name" value="SSRA-BINDING PROTEIN"/>
    <property type="match status" value="1"/>
</dbReference>
<dbReference type="GO" id="GO:0070929">
    <property type="term" value="P:trans-translation"/>
    <property type="evidence" value="ECO:0007669"/>
    <property type="project" value="UniProtKB-UniRule"/>
</dbReference>
<protein>
    <recommendedName>
        <fullName evidence="3">SsrA-binding protein</fullName>
    </recommendedName>
    <alternativeName>
        <fullName evidence="3">Small protein B</fullName>
    </alternativeName>
</protein>
<gene>
    <name evidence="3" type="primary">smpB</name>
    <name evidence="4" type="ORF">FHS57_000608</name>
</gene>
<keyword evidence="2 3" id="KW-0694">RNA-binding</keyword>
<dbReference type="NCBIfam" id="TIGR00086">
    <property type="entry name" value="smpB"/>
    <property type="match status" value="1"/>
</dbReference>
<sequence>MSRTIDISNRRASFEFFFLETHTAGIVLTGTEIKSIRDGKANLTDAYCIFLDNELYVHHLHISPYEKGTYANHNPVRDRKLLLQKRELKKLAAKLKDQGLTIIPTRLFINENGLCKMEIALAKGKKLYDKRDSIKERDLKRGRGEE</sequence>
<dbReference type="HAMAP" id="MF_00023">
    <property type="entry name" value="SmpB"/>
    <property type="match status" value="1"/>
</dbReference>
<comment type="similarity">
    <text evidence="3">Belongs to the SmpB family.</text>
</comment>
<proteinExistence type="inferred from homology"/>
<keyword evidence="5" id="KW-1185">Reference proteome</keyword>
<organism evidence="4 5">
    <name type="scientific">Runella defluvii</name>
    <dbReference type="NCBI Taxonomy" id="370973"/>
    <lineage>
        <taxon>Bacteria</taxon>
        <taxon>Pseudomonadati</taxon>
        <taxon>Bacteroidota</taxon>
        <taxon>Cytophagia</taxon>
        <taxon>Cytophagales</taxon>
        <taxon>Spirosomataceae</taxon>
        <taxon>Runella</taxon>
    </lineage>
</organism>
<evidence type="ECO:0000313" key="5">
    <source>
        <dbReference type="Proteomes" id="UP000541352"/>
    </source>
</evidence>
<evidence type="ECO:0000313" key="4">
    <source>
        <dbReference type="EMBL" id="MBB3836626.1"/>
    </source>
</evidence>
<comment type="subcellular location">
    <subcellularLocation>
        <location evidence="3">Cytoplasm</location>
    </subcellularLocation>
    <text evidence="3">The tmRNA-SmpB complex associates with stalled 70S ribosomes.</text>
</comment>
<dbReference type="Proteomes" id="UP000541352">
    <property type="component" value="Unassembled WGS sequence"/>
</dbReference>
<dbReference type="SUPFAM" id="SSF74982">
    <property type="entry name" value="Small protein B (SmpB)"/>
    <property type="match status" value="1"/>
</dbReference>
<dbReference type="InterPro" id="IPR023620">
    <property type="entry name" value="SmpB"/>
</dbReference>
<dbReference type="PANTHER" id="PTHR30308">
    <property type="entry name" value="TMRNA-BINDING COMPONENT OF TRANS-TRANSLATION TAGGING COMPLEX"/>
    <property type="match status" value="1"/>
</dbReference>
<reference evidence="4 5" key="1">
    <citation type="submission" date="2020-08" db="EMBL/GenBank/DDBJ databases">
        <title>Genomic Encyclopedia of Type Strains, Phase IV (KMG-IV): sequencing the most valuable type-strain genomes for metagenomic binning, comparative biology and taxonomic classification.</title>
        <authorList>
            <person name="Goeker M."/>
        </authorList>
    </citation>
    <scope>NUCLEOTIDE SEQUENCE [LARGE SCALE GENOMIC DNA]</scope>
    <source>
        <strain evidence="4 5">DSM 17976</strain>
    </source>
</reference>
<dbReference type="AlphaFoldDB" id="A0A7W6ENR9"/>
<dbReference type="InterPro" id="IPR000037">
    <property type="entry name" value="SsrA-bd_prot"/>
</dbReference>
<accession>A0A7W6ENR9</accession>
<dbReference type="PROSITE" id="PS01317">
    <property type="entry name" value="SSRP"/>
    <property type="match status" value="1"/>
</dbReference>
<dbReference type="NCBIfam" id="NF003843">
    <property type="entry name" value="PRK05422.1"/>
    <property type="match status" value="1"/>
</dbReference>
<comment type="caution">
    <text evidence="4">The sequence shown here is derived from an EMBL/GenBank/DDBJ whole genome shotgun (WGS) entry which is preliminary data.</text>
</comment>
<dbReference type="EMBL" id="JACIBY010000001">
    <property type="protein sequence ID" value="MBB3836626.1"/>
    <property type="molecule type" value="Genomic_DNA"/>
</dbReference>
<dbReference type="Pfam" id="PF01668">
    <property type="entry name" value="SmpB"/>
    <property type="match status" value="1"/>
</dbReference>
<dbReference type="GO" id="GO:0070930">
    <property type="term" value="P:trans-translation-dependent protein tagging"/>
    <property type="evidence" value="ECO:0007669"/>
    <property type="project" value="TreeGrafter"/>
</dbReference>